<sequence length="65" mass="7613">MHKNSFNISVLDLINKPKHKAENNRTVSEVLEDIISKMFSEVTLNEQALMAYEEKYKKKSKKSKK</sequence>
<accession>A0ABT7EBJ7</accession>
<evidence type="ECO:0000313" key="1">
    <source>
        <dbReference type="EMBL" id="MDK2564298.1"/>
    </source>
</evidence>
<comment type="caution">
    <text evidence="1">The sequence shown here is derived from an EMBL/GenBank/DDBJ whole genome shotgun (WGS) entry which is preliminary data.</text>
</comment>
<protein>
    <recommendedName>
        <fullName evidence="3">IS256 family transposase</fullName>
    </recommendedName>
</protein>
<dbReference type="EMBL" id="JASKYM010000006">
    <property type="protein sequence ID" value="MDK2564298.1"/>
    <property type="molecule type" value="Genomic_DNA"/>
</dbReference>
<name>A0ABT7EBJ7_9FIRM</name>
<dbReference type="RefSeq" id="WP_284133226.1">
    <property type="nucleotide sequence ID" value="NZ_JASKYM010000006.1"/>
</dbReference>
<evidence type="ECO:0008006" key="3">
    <source>
        <dbReference type="Google" id="ProtNLM"/>
    </source>
</evidence>
<keyword evidence="2" id="KW-1185">Reference proteome</keyword>
<dbReference type="Proteomes" id="UP001301012">
    <property type="component" value="Unassembled WGS sequence"/>
</dbReference>
<gene>
    <name evidence="1" type="ORF">QOZ84_12120</name>
</gene>
<evidence type="ECO:0000313" key="2">
    <source>
        <dbReference type="Proteomes" id="UP001301012"/>
    </source>
</evidence>
<proteinExistence type="predicted"/>
<organism evidence="1 2">
    <name type="scientific">Romboutsia sedimentorum</name>
    <dbReference type="NCBI Taxonomy" id="1368474"/>
    <lineage>
        <taxon>Bacteria</taxon>
        <taxon>Bacillati</taxon>
        <taxon>Bacillota</taxon>
        <taxon>Clostridia</taxon>
        <taxon>Peptostreptococcales</taxon>
        <taxon>Peptostreptococcaceae</taxon>
        <taxon>Romboutsia</taxon>
    </lineage>
</organism>
<reference evidence="1 2" key="1">
    <citation type="submission" date="2023-05" db="EMBL/GenBank/DDBJ databases">
        <title>Rombocin, a short stable natural nisin variant, displays selective antimicrobial activity against Listeria monocytogenes and employs dual mode of action to kill target bacterial strains.</title>
        <authorList>
            <person name="Wambui J."/>
            <person name="Stephan R."/>
            <person name="Kuipers O.P."/>
        </authorList>
    </citation>
    <scope>NUCLEOTIDE SEQUENCE [LARGE SCALE GENOMIC DNA]</scope>
    <source>
        <strain evidence="1 2">RC002</strain>
    </source>
</reference>